<organism evidence="1 2">
    <name type="scientific">Candidatus Regiella insecticola 5.15</name>
    <dbReference type="NCBI Taxonomy" id="1005043"/>
    <lineage>
        <taxon>Bacteria</taxon>
        <taxon>Pseudomonadati</taxon>
        <taxon>Pseudomonadota</taxon>
        <taxon>Gammaproteobacteria</taxon>
        <taxon>Enterobacterales</taxon>
        <taxon>Enterobacteriaceae</taxon>
        <taxon>aphid secondary symbionts</taxon>
        <taxon>Candidatus Regiella</taxon>
    </lineage>
</organism>
<dbReference type="InterPro" id="IPR001015">
    <property type="entry name" value="Ferrochelatase"/>
</dbReference>
<accession>G2GXY4</accession>
<protein>
    <submittedName>
        <fullName evidence="1">Protoheme ferro-lyase</fullName>
    </submittedName>
</protein>
<evidence type="ECO:0000313" key="2">
    <source>
        <dbReference type="Proteomes" id="UP000004116"/>
    </source>
</evidence>
<name>G2GXY4_9ENTR</name>
<proteinExistence type="predicted"/>
<sequence>MKHIQVICPGFAADCLETLEEIKQQNRGIFLKAGGEKFEYIPALNDQSAHIDLLQQLVAENIL</sequence>
<dbReference type="GO" id="GO:0004325">
    <property type="term" value="F:ferrochelatase activity"/>
    <property type="evidence" value="ECO:0007669"/>
    <property type="project" value="InterPro"/>
</dbReference>
<dbReference type="SUPFAM" id="SSF53800">
    <property type="entry name" value="Chelatase"/>
    <property type="match status" value="1"/>
</dbReference>
<dbReference type="AlphaFoldDB" id="G2GXY4"/>
<keyword evidence="2" id="KW-1185">Reference proteome</keyword>
<gene>
    <name evidence="1" type="ORF">Rin_00006300</name>
</gene>
<dbReference type="Proteomes" id="UP000004116">
    <property type="component" value="Unassembled WGS sequence"/>
</dbReference>
<reference evidence="1 2" key="1">
    <citation type="journal article" date="2012" name="Genome Res.">
        <title>Genomic basis of endosymbiont-conferred protection against an insect parasitoid.</title>
        <authorList>
            <person name="Hansen A.K."/>
            <person name="Vorburger C."/>
            <person name="Moran N.A."/>
        </authorList>
    </citation>
    <scope>NUCLEOTIDE SEQUENCE [LARGE SCALE GENOMIC DNA]</scope>
    <source>
        <strain evidence="2">R5.15</strain>
    </source>
</reference>
<evidence type="ECO:0000313" key="1">
    <source>
        <dbReference type="EMBL" id="EGY29410.1"/>
    </source>
</evidence>
<dbReference type="GO" id="GO:0006783">
    <property type="term" value="P:heme biosynthetic process"/>
    <property type="evidence" value="ECO:0007669"/>
    <property type="project" value="InterPro"/>
</dbReference>
<dbReference type="PATRIC" id="fig|1005043.3.peg.591"/>
<dbReference type="Pfam" id="PF00762">
    <property type="entry name" value="Ferrochelatase"/>
    <property type="match status" value="1"/>
</dbReference>
<comment type="caution">
    <text evidence="1">The sequence shown here is derived from an EMBL/GenBank/DDBJ whole genome shotgun (WGS) entry which is preliminary data.</text>
</comment>
<dbReference type="EMBL" id="AGCA01000134">
    <property type="protein sequence ID" value="EGY29410.1"/>
    <property type="molecule type" value="Genomic_DNA"/>
</dbReference>
<dbReference type="Gene3D" id="3.40.50.1400">
    <property type="match status" value="1"/>
</dbReference>
<keyword evidence="1" id="KW-0456">Lyase</keyword>